<name>A0AA89C9V4_PINIB</name>
<comment type="similarity">
    <text evidence="1">Belongs to the N-acetylmuramoyl-L-alanine amidase 2 family.</text>
</comment>
<dbReference type="InterPro" id="IPR036505">
    <property type="entry name" value="Amidase/PGRP_sf"/>
</dbReference>
<dbReference type="GO" id="GO:0008745">
    <property type="term" value="F:N-acetylmuramoyl-L-alanine amidase activity"/>
    <property type="evidence" value="ECO:0007669"/>
    <property type="project" value="InterPro"/>
</dbReference>
<gene>
    <name evidence="5" type="ORF">FSP39_010927</name>
</gene>
<comment type="caution">
    <text evidence="5">The sequence shown here is derived from an EMBL/GenBank/DDBJ whole genome shotgun (WGS) entry which is preliminary data.</text>
</comment>
<dbReference type="Gene3D" id="3.40.80.10">
    <property type="entry name" value="Peptidoglycan recognition protein-like"/>
    <property type="match status" value="2"/>
</dbReference>
<evidence type="ECO:0000313" key="6">
    <source>
        <dbReference type="Proteomes" id="UP001186944"/>
    </source>
</evidence>
<feature type="domain" description="Peptidoglycan recognition protein family" evidence="4">
    <location>
        <begin position="185"/>
        <end position="327"/>
    </location>
</feature>
<dbReference type="InterPro" id="IPR002502">
    <property type="entry name" value="Amidase_domain"/>
</dbReference>
<dbReference type="InterPro" id="IPR015510">
    <property type="entry name" value="PGRP"/>
</dbReference>
<evidence type="ECO:0008006" key="7">
    <source>
        <dbReference type="Google" id="ProtNLM"/>
    </source>
</evidence>
<dbReference type="CDD" id="cd06583">
    <property type="entry name" value="PGRP"/>
    <property type="match status" value="2"/>
</dbReference>
<keyword evidence="2" id="KW-0391">Immunity</keyword>
<sequence length="386" mass="43012">QDTDACSSVQIFSRDTWGARNPVSYEPFLPRSVALIFIHHTAGPSCVTKESCASILRDIQGSQIDELGWHDINDNFFVGEDGRIYEGRGWMRVGAHTRGYNNKSLSVSVIGNFTSFSPNETALDAVRSFLTCALETGYLEKDYGLYAHREVSDTECPGDAFYMEIKDWSHYNGTAVQDTVSCANTAVLSRDTWGARNPISINQLQSPVGMVFIHHTDGLGCTTVERCVSILKGIQRFHIDTRGWDDIAYSFLVGDDGRIYEGRGWRRVGSHTKGYNSRSLAISVMGSFSNVVPNKAALDAVRSLLTCARNAGYIDSSYTLYGHRDVGITECPGEALYNIIRSWPHYNGTSGKNISLIVRMILFSFRNVIHSVPMEILMTFVLPFRH</sequence>
<feature type="domain" description="N-acetylmuramoyl-L-alanine amidase" evidence="3">
    <location>
        <begin position="197"/>
        <end position="333"/>
    </location>
</feature>
<dbReference type="GO" id="GO:0002376">
    <property type="term" value="P:immune system process"/>
    <property type="evidence" value="ECO:0007669"/>
    <property type="project" value="UniProtKB-KW"/>
</dbReference>
<dbReference type="SUPFAM" id="SSF55846">
    <property type="entry name" value="N-acetylmuramoyl-L-alanine amidase-like"/>
    <property type="match status" value="2"/>
</dbReference>
<dbReference type="GO" id="GO:0009253">
    <property type="term" value="P:peptidoglycan catabolic process"/>
    <property type="evidence" value="ECO:0007669"/>
    <property type="project" value="InterPro"/>
</dbReference>
<dbReference type="InterPro" id="IPR006619">
    <property type="entry name" value="PGRP_domain_met/bac"/>
</dbReference>
<protein>
    <recommendedName>
        <fullName evidence="7">Peptidoglycan recognition protein</fullName>
    </recommendedName>
</protein>
<dbReference type="Proteomes" id="UP001186944">
    <property type="component" value="Unassembled WGS sequence"/>
</dbReference>
<dbReference type="PANTHER" id="PTHR11022:SF41">
    <property type="entry name" value="PEPTIDOGLYCAN-RECOGNITION PROTEIN LC-RELATED"/>
    <property type="match status" value="1"/>
</dbReference>
<dbReference type="SMART" id="SM00644">
    <property type="entry name" value="Ami_2"/>
    <property type="match status" value="2"/>
</dbReference>
<organism evidence="5 6">
    <name type="scientific">Pinctada imbricata</name>
    <name type="common">Atlantic pearl-oyster</name>
    <name type="synonym">Pinctada martensii</name>
    <dbReference type="NCBI Taxonomy" id="66713"/>
    <lineage>
        <taxon>Eukaryota</taxon>
        <taxon>Metazoa</taxon>
        <taxon>Spiralia</taxon>
        <taxon>Lophotrochozoa</taxon>
        <taxon>Mollusca</taxon>
        <taxon>Bivalvia</taxon>
        <taxon>Autobranchia</taxon>
        <taxon>Pteriomorphia</taxon>
        <taxon>Pterioida</taxon>
        <taxon>Pterioidea</taxon>
        <taxon>Pteriidae</taxon>
        <taxon>Pinctada</taxon>
    </lineage>
</organism>
<feature type="domain" description="Peptidoglycan recognition protein family" evidence="4">
    <location>
        <begin position="9"/>
        <end position="152"/>
    </location>
</feature>
<evidence type="ECO:0000259" key="4">
    <source>
        <dbReference type="SMART" id="SM00701"/>
    </source>
</evidence>
<keyword evidence="6" id="KW-1185">Reference proteome</keyword>
<evidence type="ECO:0000256" key="2">
    <source>
        <dbReference type="ARBA" id="ARBA00022859"/>
    </source>
</evidence>
<dbReference type="FunFam" id="3.40.80.10:FF:000001">
    <property type="entry name" value="Peptidoglycan recognition protein 1"/>
    <property type="match status" value="2"/>
</dbReference>
<evidence type="ECO:0000256" key="1">
    <source>
        <dbReference type="ARBA" id="ARBA00007553"/>
    </source>
</evidence>
<dbReference type="Pfam" id="PF01510">
    <property type="entry name" value="Amidase_2"/>
    <property type="match status" value="2"/>
</dbReference>
<reference evidence="5" key="1">
    <citation type="submission" date="2019-08" db="EMBL/GenBank/DDBJ databases">
        <title>The improved chromosome-level genome for the pearl oyster Pinctada fucata martensii using PacBio sequencing and Hi-C.</title>
        <authorList>
            <person name="Zheng Z."/>
        </authorList>
    </citation>
    <scope>NUCLEOTIDE SEQUENCE</scope>
    <source>
        <strain evidence="5">ZZ-2019</strain>
        <tissue evidence="5">Adductor muscle</tissue>
    </source>
</reference>
<dbReference type="AlphaFoldDB" id="A0AA89C9V4"/>
<dbReference type="SMART" id="SM00701">
    <property type="entry name" value="PGRP"/>
    <property type="match status" value="2"/>
</dbReference>
<evidence type="ECO:0000259" key="3">
    <source>
        <dbReference type="SMART" id="SM00644"/>
    </source>
</evidence>
<proteinExistence type="inferred from homology"/>
<evidence type="ECO:0000313" key="5">
    <source>
        <dbReference type="EMBL" id="KAK3106014.1"/>
    </source>
</evidence>
<feature type="domain" description="N-acetylmuramoyl-L-alanine amidase" evidence="3">
    <location>
        <begin position="23"/>
        <end position="158"/>
    </location>
</feature>
<accession>A0AA89C9V4</accession>
<feature type="non-terminal residue" evidence="5">
    <location>
        <position position="1"/>
    </location>
</feature>
<dbReference type="EMBL" id="VSWD01000003">
    <property type="protein sequence ID" value="KAK3106014.1"/>
    <property type="molecule type" value="Genomic_DNA"/>
</dbReference>
<dbReference type="GO" id="GO:0008270">
    <property type="term" value="F:zinc ion binding"/>
    <property type="evidence" value="ECO:0007669"/>
    <property type="project" value="InterPro"/>
</dbReference>
<dbReference type="PANTHER" id="PTHR11022">
    <property type="entry name" value="PEPTIDOGLYCAN RECOGNITION PROTEIN"/>
    <property type="match status" value="1"/>
</dbReference>